<reference evidence="2 3" key="1">
    <citation type="submission" date="2019-05" db="EMBL/GenBank/DDBJ databases">
        <title>Another draft genome of Portunus trituberculatus and its Hox gene families provides insights of decapod evolution.</title>
        <authorList>
            <person name="Jeong J.-H."/>
            <person name="Song I."/>
            <person name="Kim S."/>
            <person name="Choi T."/>
            <person name="Kim D."/>
            <person name="Ryu S."/>
            <person name="Kim W."/>
        </authorList>
    </citation>
    <scope>NUCLEOTIDE SEQUENCE [LARGE SCALE GENOMIC DNA]</scope>
    <source>
        <tissue evidence="2">Muscle</tissue>
    </source>
</reference>
<dbReference type="EMBL" id="VSRR010005459">
    <property type="protein sequence ID" value="MPC42502.1"/>
    <property type="molecule type" value="Genomic_DNA"/>
</dbReference>
<sequence length="69" mass="7889">MKYSYSLIEGGSGAALFKIPFPFTSAEEESKWLVDLYWTARRNPGRPLHRAPRKQTNRGNLRGNGNEHI</sequence>
<dbReference type="AlphaFoldDB" id="A0A5B7F7V3"/>
<name>A0A5B7F7V3_PORTR</name>
<organism evidence="2 3">
    <name type="scientific">Portunus trituberculatus</name>
    <name type="common">Swimming crab</name>
    <name type="synonym">Neptunus trituberculatus</name>
    <dbReference type="NCBI Taxonomy" id="210409"/>
    <lineage>
        <taxon>Eukaryota</taxon>
        <taxon>Metazoa</taxon>
        <taxon>Ecdysozoa</taxon>
        <taxon>Arthropoda</taxon>
        <taxon>Crustacea</taxon>
        <taxon>Multicrustacea</taxon>
        <taxon>Malacostraca</taxon>
        <taxon>Eumalacostraca</taxon>
        <taxon>Eucarida</taxon>
        <taxon>Decapoda</taxon>
        <taxon>Pleocyemata</taxon>
        <taxon>Brachyura</taxon>
        <taxon>Eubrachyura</taxon>
        <taxon>Portunoidea</taxon>
        <taxon>Portunidae</taxon>
        <taxon>Portuninae</taxon>
        <taxon>Portunus</taxon>
    </lineage>
</organism>
<evidence type="ECO:0000313" key="3">
    <source>
        <dbReference type="Proteomes" id="UP000324222"/>
    </source>
</evidence>
<evidence type="ECO:0000313" key="2">
    <source>
        <dbReference type="EMBL" id="MPC42502.1"/>
    </source>
</evidence>
<comment type="caution">
    <text evidence="2">The sequence shown here is derived from an EMBL/GenBank/DDBJ whole genome shotgun (WGS) entry which is preliminary data.</text>
</comment>
<evidence type="ECO:0000256" key="1">
    <source>
        <dbReference type="SAM" id="MobiDB-lite"/>
    </source>
</evidence>
<gene>
    <name evidence="2" type="ORF">E2C01_036124</name>
</gene>
<proteinExistence type="predicted"/>
<keyword evidence="3" id="KW-1185">Reference proteome</keyword>
<feature type="region of interest" description="Disordered" evidence="1">
    <location>
        <begin position="43"/>
        <end position="69"/>
    </location>
</feature>
<accession>A0A5B7F7V3</accession>
<dbReference type="Proteomes" id="UP000324222">
    <property type="component" value="Unassembled WGS sequence"/>
</dbReference>
<protein>
    <submittedName>
        <fullName evidence="2">Uncharacterized protein</fullName>
    </submittedName>
</protein>
<feature type="compositionally biased region" description="Basic residues" evidence="1">
    <location>
        <begin position="43"/>
        <end position="56"/>
    </location>
</feature>